<sequence length="94" mass="10626">MPILHASYKDIKKSAKKALRNQSAQSELKTETKKFIELVSSKKMEEAKIQLNYLISQLDKAKSKGIIHKNTASRKIARLTRKLNVTSESRTALA</sequence>
<comment type="similarity">
    <text evidence="1 7">Belongs to the bacterial ribosomal protein bS20 family.</text>
</comment>
<dbReference type="GO" id="GO:0070181">
    <property type="term" value="F:small ribosomal subunit rRNA binding"/>
    <property type="evidence" value="ECO:0007669"/>
    <property type="project" value="TreeGrafter"/>
</dbReference>
<reference evidence="8 9" key="1">
    <citation type="journal article" date="2015" name="Nature">
        <title>rRNA introns, odd ribosomes, and small enigmatic genomes across a large radiation of phyla.</title>
        <authorList>
            <person name="Brown C.T."/>
            <person name="Hug L.A."/>
            <person name="Thomas B.C."/>
            <person name="Sharon I."/>
            <person name="Castelle C.J."/>
            <person name="Singh A."/>
            <person name="Wilkins M.J."/>
            <person name="Williams K.H."/>
            <person name="Banfield J.F."/>
        </authorList>
    </citation>
    <scope>NUCLEOTIDE SEQUENCE [LARGE SCALE GENOMIC DNA]</scope>
</reference>
<dbReference type="HAMAP" id="MF_00500">
    <property type="entry name" value="Ribosomal_bS20"/>
    <property type="match status" value="1"/>
</dbReference>
<evidence type="ECO:0000256" key="3">
    <source>
        <dbReference type="ARBA" id="ARBA00022884"/>
    </source>
</evidence>
<dbReference type="Pfam" id="PF01649">
    <property type="entry name" value="Ribosomal_S20p"/>
    <property type="match status" value="1"/>
</dbReference>
<evidence type="ECO:0000313" key="9">
    <source>
        <dbReference type="Proteomes" id="UP000034539"/>
    </source>
</evidence>
<dbReference type="PANTHER" id="PTHR33398">
    <property type="entry name" value="30S RIBOSOMAL PROTEIN S20"/>
    <property type="match status" value="1"/>
</dbReference>
<gene>
    <name evidence="7" type="primary">rpsT</name>
    <name evidence="8" type="ORF">UT63_C0074G0004</name>
</gene>
<keyword evidence="4 7" id="KW-0689">Ribosomal protein</keyword>
<dbReference type="GO" id="GO:0003735">
    <property type="term" value="F:structural constituent of ribosome"/>
    <property type="evidence" value="ECO:0007669"/>
    <property type="project" value="InterPro"/>
</dbReference>
<evidence type="ECO:0000256" key="6">
    <source>
        <dbReference type="ARBA" id="ARBA00035136"/>
    </source>
</evidence>
<evidence type="ECO:0000256" key="1">
    <source>
        <dbReference type="ARBA" id="ARBA00007634"/>
    </source>
</evidence>
<dbReference type="InterPro" id="IPR002583">
    <property type="entry name" value="Ribosomal_bS20"/>
</dbReference>
<evidence type="ECO:0000313" key="8">
    <source>
        <dbReference type="EMBL" id="KKR31316.1"/>
    </source>
</evidence>
<dbReference type="InterPro" id="IPR036510">
    <property type="entry name" value="Ribosomal_bS20_sf"/>
</dbReference>
<comment type="function">
    <text evidence="7">Binds directly to 16S ribosomal RNA.</text>
</comment>
<organism evidence="8 9">
    <name type="scientific">Candidatus Gottesmanbacteria bacterium GW2011_GWC2_39_8</name>
    <dbReference type="NCBI Taxonomy" id="1618450"/>
    <lineage>
        <taxon>Bacteria</taxon>
        <taxon>Candidatus Gottesmaniibacteriota</taxon>
    </lineage>
</organism>
<dbReference type="SUPFAM" id="SSF46992">
    <property type="entry name" value="Ribosomal protein S20"/>
    <property type="match status" value="1"/>
</dbReference>
<comment type="caution">
    <text evidence="8">The sequence shown here is derived from an EMBL/GenBank/DDBJ whole genome shotgun (WGS) entry which is preliminary data.</text>
</comment>
<keyword evidence="5 7" id="KW-0687">Ribonucleoprotein</keyword>
<dbReference type="PANTHER" id="PTHR33398:SF1">
    <property type="entry name" value="SMALL RIBOSOMAL SUBUNIT PROTEIN BS20C"/>
    <property type="match status" value="1"/>
</dbReference>
<evidence type="ECO:0000256" key="7">
    <source>
        <dbReference type="HAMAP-Rule" id="MF_00500"/>
    </source>
</evidence>
<proteinExistence type="inferred from homology"/>
<protein>
    <recommendedName>
        <fullName evidence="6 7">Small ribosomal subunit protein bS20</fullName>
    </recommendedName>
</protein>
<dbReference type="GO" id="GO:0015935">
    <property type="term" value="C:small ribosomal subunit"/>
    <property type="evidence" value="ECO:0007669"/>
    <property type="project" value="TreeGrafter"/>
</dbReference>
<dbReference type="Gene3D" id="1.20.58.110">
    <property type="entry name" value="Ribosomal protein S20"/>
    <property type="match status" value="1"/>
</dbReference>
<dbReference type="GO" id="GO:0005829">
    <property type="term" value="C:cytosol"/>
    <property type="evidence" value="ECO:0007669"/>
    <property type="project" value="TreeGrafter"/>
</dbReference>
<dbReference type="NCBIfam" id="TIGR00029">
    <property type="entry name" value="S20"/>
    <property type="match status" value="1"/>
</dbReference>
<dbReference type="EMBL" id="LBXN01000074">
    <property type="protein sequence ID" value="KKR31316.1"/>
    <property type="molecule type" value="Genomic_DNA"/>
</dbReference>
<keyword evidence="3 7" id="KW-0694">RNA-binding</keyword>
<evidence type="ECO:0000256" key="5">
    <source>
        <dbReference type="ARBA" id="ARBA00023274"/>
    </source>
</evidence>
<keyword evidence="2 7" id="KW-0699">rRNA-binding</keyword>
<evidence type="ECO:0000256" key="2">
    <source>
        <dbReference type="ARBA" id="ARBA00022730"/>
    </source>
</evidence>
<evidence type="ECO:0000256" key="4">
    <source>
        <dbReference type="ARBA" id="ARBA00022980"/>
    </source>
</evidence>
<dbReference type="GO" id="GO:0006412">
    <property type="term" value="P:translation"/>
    <property type="evidence" value="ECO:0007669"/>
    <property type="project" value="UniProtKB-UniRule"/>
</dbReference>
<name>A0A0G0Q1S9_9BACT</name>
<dbReference type="PATRIC" id="fig|1618450.3.peg.1328"/>
<dbReference type="AlphaFoldDB" id="A0A0G0Q1S9"/>
<accession>A0A0G0Q1S9</accession>
<dbReference type="Proteomes" id="UP000034539">
    <property type="component" value="Unassembled WGS sequence"/>
</dbReference>